<evidence type="ECO:0000256" key="3">
    <source>
        <dbReference type="ARBA" id="ARBA00022741"/>
    </source>
</evidence>
<dbReference type="PROSITE" id="PS51217">
    <property type="entry name" value="UVRD_HELICASE_CTER"/>
    <property type="match status" value="1"/>
</dbReference>
<keyword evidence="3 15" id="KW-0547">Nucleotide-binding</keyword>
<dbReference type="GO" id="GO:0005829">
    <property type="term" value="C:cytosol"/>
    <property type="evidence" value="ECO:0007669"/>
    <property type="project" value="TreeGrafter"/>
</dbReference>
<feature type="region of interest" description="Disordered" evidence="16">
    <location>
        <begin position="332"/>
        <end position="355"/>
    </location>
</feature>
<evidence type="ECO:0000256" key="16">
    <source>
        <dbReference type="SAM" id="MobiDB-lite"/>
    </source>
</evidence>
<dbReference type="Pfam" id="PF00580">
    <property type="entry name" value="UvrD-helicase"/>
    <property type="match status" value="1"/>
</dbReference>
<dbReference type="GO" id="GO:0003677">
    <property type="term" value="F:DNA binding"/>
    <property type="evidence" value="ECO:0007669"/>
    <property type="project" value="UniProtKB-KW"/>
</dbReference>
<keyword evidence="11" id="KW-0413">Isomerase</keyword>
<dbReference type="Pfam" id="PF13361">
    <property type="entry name" value="UvrD_C"/>
    <property type="match status" value="1"/>
</dbReference>
<dbReference type="InterPro" id="IPR013986">
    <property type="entry name" value="DExx_box_DNA_helicase_dom_sf"/>
</dbReference>
<evidence type="ECO:0000313" key="19">
    <source>
        <dbReference type="EMBL" id="QSB04560.1"/>
    </source>
</evidence>
<dbReference type="InterPro" id="IPR027417">
    <property type="entry name" value="P-loop_NTPase"/>
</dbReference>
<dbReference type="GO" id="GO:0043138">
    <property type="term" value="F:3'-5' DNA helicase activity"/>
    <property type="evidence" value="ECO:0007669"/>
    <property type="project" value="UniProtKB-EC"/>
</dbReference>
<proteinExistence type="inferred from homology"/>
<gene>
    <name evidence="19" type="ORF">JQS30_12360</name>
</gene>
<dbReference type="PANTHER" id="PTHR11070">
    <property type="entry name" value="UVRD / RECB / PCRA DNA HELICASE FAMILY MEMBER"/>
    <property type="match status" value="1"/>
</dbReference>
<protein>
    <recommendedName>
        <fullName evidence="13">DNA 3'-5' helicase</fullName>
        <ecNumber evidence="13">5.6.2.4</ecNumber>
    </recommendedName>
</protein>
<dbReference type="EMBL" id="CP070496">
    <property type="protein sequence ID" value="QSB04560.1"/>
    <property type="molecule type" value="Genomic_DNA"/>
</dbReference>
<dbReference type="GO" id="GO:0000725">
    <property type="term" value="P:recombinational repair"/>
    <property type="evidence" value="ECO:0007669"/>
    <property type="project" value="TreeGrafter"/>
</dbReference>
<dbReference type="Gene3D" id="3.40.50.300">
    <property type="entry name" value="P-loop containing nucleotide triphosphate hydrolases"/>
    <property type="match status" value="2"/>
</dbReference>
<dbReference type="PROSITE" id="PS51198">
    <property type="entry name" value="UVRD_HELICASE_ATP_BIND"/>
    <property type="match status" value="1"/>
</dbReference>
<evidence type="ECO:0000256" key="7">
    <source>
        <dbReference type="ARBA" id="ARBA00022839"/>
    </source>
</evidence>
<keyword evidence="6 15" id="KW-0347">Helicase</keyword>
<dbReference type="EC" id="5.6.2.4" evidence="13"/>
<evidence type="ECO:0000256" key="5">
    <source>
        <dbReference type="ARBA" id="ARBA00022801"/>
    </source>
</evidence>
<dbReference type="InterPro" id="IPR014016">
    <property type="entry name" value="UvrD-like_ATP-bd"/>
</dbReference>
<keyword evidence="9" id="KW-0238">DNA-binding</keyword>
<keyword evidence="5 15" id="KW-0378">Hydrolase</keyword>
<dbReference type="InterPro" id="IPR011604">
    <property type="entry name" value="PDDEXK-like_dom_sf"/>
</dbReference>
<keyword evidence="20" id="KW-1185">Reference proteome</keyword>
<dbReference type="GO" id="GO:0004527">
    <property type="term" value="F:exonuclease activity"/>
    <property type="evidence" value="ECO:0007669"/>
    <property type="project" value="UniProtKB-KW"/>
</dbReference>
<evidence type="ECO:0000256" key="4">
    <source>
        <dbReference type="ARBA" id="ARBA00022763"/>
    </source>
</evidence>
<reference evidence="19" key="1">
    <citation type="submission" date="2021-02" db="EMBL/GenBank/DDBJ databases">
        <title>Natronoglycomyces albus gen. nov., sp. nov, a haloalkaliphilic actinobacterium from a soda solonchak soil.</title>
        <authorList>
            <person name="Sorokin D.Y."/>
            <person name="Khijniak T.V."/>
            <person name="Zakharycheva A.P."/>
            <person name="Boueva O.V."/>
            <person name="Ariskina E.V."/>
            <person name="Hahnke R.L."/>
            <person name="Bunk B."/>
            <person name="Sproer C."/>
            <person name="Schumann P."/>
            <person name="Evtushenko L.I."/>
            <person name="Kublanov I.V."/>
        </authorList>
    </citation>
    <scope>NUCLEOTIDE SEQUENCE</scope>
    <source>
        <strain evidence="19">DSM 106290</strain>
    </source>
</reference>
<dbReference type="InterPro" id="IPR000212">
    <property type="entry name" value="DNA_helicase_UvrD/REP"/>
</dbReference>
<comment type="catalytic activity">
    <reaction evidence="12">
        <text>Couples ATP hydrolysis with the unwinding of duplex DNA by translocating in the 3'-5' direction.</text>
        <dbReference type="EC" id="5.6.2.4"/>
    </reaction>
</comment>
<organism evidence="19 20">
    <name type="scientific">Natronoglycomyces albus</name>
    <dbReference type="NCBI Taxonomy" id="2811108"/>
    <lineage>
        <taxon>Bacteria</taxon>
        <taxon>Bacillati</taxon>
        <taxon>Actinomycetota</taxon>
        <taxon>Actinomycetes</taxon>
        <taxon>Glycomycetales</taxon>
        <taxon>Glycomycetaceae</taxon>
        <taxon>Natronoglycomyces</taxon>
    </lineage>
</organism>
<evidence type="ECO:0000256" key="9">
    <source>
        <dbReference type="ARBA" id="ARBA00023125"/>
    </source>
</evidence>
<dbReference type="Gene3D" id="3.90.320.10">
    <property type="match status" value="1"/>
</dbReference>
<name>A0A895XQL2_9ACTN</name>
<evidence type="ECO:0000259" key="18">
    <source>
        <dbReference type="PROSITE" id="PS51217"/>
    </source>
</evidence>
<evidence type="ECO:0000256" key="10">
    <source>
        <dbReference type="ARBA" id="ARBA00023204"/>
    </source>
</evidence>
<evidence type="ECO:0000256" key="12">
    <source>
        <dbReference type="ARBA" id="ARBA00034617"/>
    </source>
</evidence>
<evidence type="ECO:0000256" key="2">
    <source>
        <dbReference type="ARBA" id="ARBA00022722"/>
    </source>
</evidence>
<evidence type="ECO:0000256" key="1">
    <source>
        <dbReference type="ARBA" id="ARBA00009922"/>
    </source>
</evidence>
<evidence type="ECO:0000256" key="6">
    <source>
        <dbReference type="ARBA" id="ARBA00022806"/>
    </source>
</evidence>
<dbReference type="RefSeq" id="WP_213170558.1">
    <property type="nucleotide sequence ID" value="NZ_CP070496.1"/>
</dbReference>
<dbReference type="Proteomes" id="UP000662939">
    <property type="component" value="Chromosome"/>
</dbReference>
<evidence type="ECO:0000256" key="15">
    <source>
        <dbReference type="PROSITE-ProRule" id="PRU00560"/>
    </source>
</evidence>
<dbReference type="AlphaFoldDB" id="A0A895XQL2"/>
<evidence type="ECO:0000259" key="17">
    <source>
        <dbReference type="PROSITE" id="PS51198"/>
    </source>
</evidence>
<feature type="domain" description="UvrD-like helicase ATP-binding" evidence="17">
    <location>
        <begin position="22"/>
        <end position="318"/>
    </location>
</feature>
<sequence length="1124" mass="121529">MSRPQFAFAPPTTGSSRALDQSTFDAAQSAVINHRQGPLLVRGGPGTGKTETLLAAAAHKVQTGTEPSRVLMLGLRRRDSTYLRNRINAMTASHSSEEVNVFTFSAYALAILQRHARAHQLRLPRLLTGPEQETLLRDLLALRDFGWPDHLTAATATYAFTQQLRDLILRCGERGITSAELAQWGRREDRPEWEAAASFLDAYVSTLATMSASGGDLFDTAELVRVATARVRETPDASGRPSWIFVDDFQDATVAHMELLRAIAGPGANLVAAACPDLGVFGYQGGDPELVRQFPDSFTTVAQKPAATIQLTHAHRAAESVLGATNTLASRLRGPAHDRARQPSTVPETAPDVAADNVELPPTSTAEIPAVEAQSDQSHAPETDRVDALTGAVQVVHLASTTQEAAYIADSLRRAHLLDGVPYSDMAVITRSARSLPDIRRALHHAGVPVQQAADDTALAAQPVVRDLLRLITCGRDPALVDAPVAEALLLSPYAGADPNTLRRLKVELRRRAGQHDNFRPASELLVNFLLERGENPATALELPEEEWAGPALKLKRLLETAATSDGSITGTLWNVWDQSGLADRLHRIALSDDRRSARADADLDAMVALFDLAGDYATKLPGASVEVFCHHVLHQQLPGDFLSPRAHIAQAVTLTTAHAAHGQFWDLVVVAGASEGTWPNLRPRGSVMGAEALVDLLAGRGDTDVIAQLLDEERRLFYVATTRAHRRLLVTAVESDDTQPSRFTSELGVRPISLRRLPRPLNLAALTAGLRQASVDAVEAAGITEADIPDFGTRSLREPAHRTAADATNLLAHLARSQVSGAAPSQWWGIAQLSDERALTWANDTIRVSPSRAEKVQQCALRWVLESHGGDTSDDLPRLLGTLLHGAAEEVTKQPEAPARDILEHVVNEHFHRLPFEATWQADQERARLGGMTERLAGWLEANRNQLLAAEQSFTVAIEVGPDKRSVVISGQADRLERTPNGDLYVVDLKTGKNAISAAETETNPQLGIYQLAIENDGFADLAGPQARSAGAELIYPAIDNKHIAKRTQAALSEAENPDWARELVAEVAEQMAGDTFTARHTSACRTCSVKNCCPLTDEGKHITDIAPHHDEAPSQTEGGNDE</sequence>
<keyword evidence="8 15" id="KW-0067">ATP-binding</keyword>
<dbReference type="InterPro" id="IPR038726">
    <property type="entry name" value="PDDEXK_AddAB-type"/>
</dbReference>
<comment type="catalytic activity">
    <reaction evidence="14">
        <text>ATP + H2O = ADP + phosphate + H(+)</text>
        <dbReference type="Rhea" id="RHEA:13065"/>
        <dbReference type="ChEBI" id="CHEBI:15377"/>
        <dbReference type="ChEBI" id="CHEBI:15378"/>
        <dbReference type="ChEBI" id="CHEBI:30616"/>
        <dbReference type="ChEBI" id="CHEBI:43474"/>
        <dbReference type="ChEBI" id="CHEBI:456216"/>
        <dbReference type="EC" id="5.6.2.4"/>
    </reaction>
</comment>
<dbReference type="KEGG" id="nav:JQS30_12360"/>
<keyword evidence="7" id="KW-0269">Exonuclease</keyword>
<dbReference type="Gene3D" id="1.10.10.160">
    <property type="match status" value="1"/>
</dbReference>
<dbReference type="InterPro" id="IPR003593">
    <property type="entry name" value="AAA+_ATPase"/>
</dbReference>
<comment type="similarity">
    <text evidence="1">Belongs to the helicase family. UvrD subfamily.</text>
</comment>
<dbReference type="Pfam" id="PF12705">
    <property type="entry name" value="PDDEXK_1"/>
    <property type="match status" value="1"/>
</dbReference>
<dbReference type="Gene3D" id="1.10.486.10">
    <property type="entry name" value="PCRA, domain 4"/>
    <property type="match status" value="1"/>
</dbReference>
<keyword evidence="4" id="KW-0227">DNA damage</keyword>
<feature type="binding site" evidence="15">
    <location>
        <begin position="43"/>
        <end position="50"/>
    </location>
    <ligand>
        <name>ATP</name>
        <dbReference type="ChEBI" id="CHEBI:30616"/>
    </ligand>
</feature>
<feature type="domain" description="UvrD-like helicase C-terminal" evidence="18">
    <location>
        <begin position="362"/>
        <end position="663"/>
    </location>
</feature>
<dbReference type="GO" id="GO:0033202">
    <property type="term" value="C:DNA helicase complex"/>
    <property type="evidence" value="ECO:0007669"/>
    <property type="project" value="TreeGrafter"/>
</dbReference>
<dbReference type="InterPro" id="IPR014017">
    <property type="entry name" value="DNA_helicase_UvrD-like_C"/>
</dbReference>
<keyword evidence="2" id="KW-0540">Nuclease</keyword>
<dbReference type="GO" id="GO:0005524">
    <property type="term" value="F:ATP binding"/>
    <property type="evidence" value="ECO:0007669"/>
    <property type="project" value="UniProtKB-UniRule"/>
</dbReference>
<evidence type="ECO:0000256" key="8">
    <source>
        <dbReference type="ARBA" id="ARBA00022840"/>
    </source>
</evidence>
<accession>A0A895XQL2</accession>
<dbReference type="PANTHER" id="PTHR11070:SF59">
    <property type="entry name" value="DNA 3'-5' HELICASE"/>
    <property type="match status" value="1"/>
</dbReference>
<evidence type="ECO:0000256" key="11">
    <source>
        <dbReference type="ARBA" id="ARBA00023235"/>
    </source>
</evidence>
<evidence type="ECO:0000256" key="14">
    <source>
        <dbReference type="ARBA" id="ARBA00048988"/>
    </source>
</evidence>
<evidence type="ECO:0000313" key="20">
    <source>
        <dbReference type="Proteomes" id="UP000662939"/>
    </source>
</evidence>
<evidence type="ECO:0000256" key="13">
    <source>
        <dbReference type="ARBA" id="ARBA00034808"/>
    </source>
</evidence>
<keyword evidence="10" id="KW-0234">DNA repair</keyword>
<dbReference type="SMART" id="SM00382">
    <property type="entry name" value="AAA"/>
    <property type="match status" value="1"/>
</dbReference>
<dbReference type="SUPFAM" id="SSF52540">
    <property type="entry name" value="P-loop containing nucleoside triphosphate hydrolases"/>
    <property type="match status" value="1"/>
</dbReference>